<gene>
    <name evidence="1" type="ORF">H9810_06390</name>
</gene>
<reference evidence="1" key="1">
    <citation type="journal article" date="2021" name="PeerJ">
        <title>Extensive microbial diversity within the chicken gut microbiome revealed by metagenomics and culture.</title>
        <authorList>
            <person name="Gilroy R."/>
            <person name="Ravi A."/>
            <person name="Getino M."/>
            <person name="Pursley I."/>
            <person name="Horton D.L."/>
            <person name="Alikhan N.F."/>
            <person name="Baker D."/>
            <person name="Gharbi K."/>
            <person name="Hall N."/>
            <person name="Watson M."/>
            <person name="Adriaenssens E.M."/>
            <person name="Foster-Nyarko E."/>
            <person name="Jarju S."/>
            <person name="Secka A."/>
            <person name="Antonio M."/>
            <person name="Oren A."/>
            <person name="Chaudhuri R.R."/>
            <person name="La Ragione R."/>
            <person name="Hildebrand F."/>
            <person name="Pallen M.J."/>
        </authorList>
    </citation>
    <scope>NUCLEOTIDE SEQUENCE</scope>
    <source>
        <strain evidence="1">3436</strain>
    </source>
</reference>
<comment type="caution">
    <text evidence="1">The sequence shown here is derived from an EMBL/GenBank/DDBJ whole genome shotgun (WGS) entry which is preliminary data.</text>
</comment>
<protein>
    <submittedName>
        <fullName evidence="1">Uncharacterized protein</fullName>
    </submittedName>
</protein>
<dbReference type="EMBL" id="DXBO01000096">
    <property type="protein sequence ID" value="HIZ48324.1"/>
    <property type="molecule type" value="Genomic_DNA"/>
</dbReference>
<organism evidence="1 2">
    <name type="scientific">Candidatus Gemmiger excrementavium</name>
    <dbReference type="NCBI Taxonomy" id="2838608"/>
    <lineage>
        <taxon>Bacteria</taxon>
        <taxon>Bacillati</taxon>
        <taxon>Bacillota</taxon>
        <taxon>Clostridia</taxon>
        <taxon>Eubacteriales</taxon>
        <taxon>Gemmiger</taxon>
    </lineage>
</organism>
<proteinExistence type="predicted"/>
<evidence type="ECO:0000313" key="2">
    <source>
        <dbReference type="Proteomes" id="UP000824031"/>
    </source>
</evidence>
<evidence type="ECO:0000313" key="1">
    <source>
        <dbReference type="EMBL" id="HIZ48324.1"/>
    </source>
</evidence>
<dbReference type="AlphaFoldDB" id="A0A9D2JH07"/>
<name>A0A9D2JH07_9FIRM</name>
<dbReference type="Proteomes" id="UP000824031">
    <property type="component" value="Unassembled WGS sequence"/>
</dbReference>
<reference evidence="1" key="2">
    <citation type="submission" date="2021-04" db="EMBL/GenBank/DDBJ databases">
        <authorList>
            <person name="Gilroy R."/>
        </authorList>
    </citation>
    <scope>NUCLEOTIDE SEQUENCE</scope>
    <source>
        <strain evidence="1">3436</strain>
    </source>
</reference>
<accession>A0A9D2JH07</accession>
<sequence>MQNIVNKKSVLEMAMGGIAEVVDREVDRVICNIMDPSTKATAKRKIVLTDVLIPSTKKWKRIWLPVALWSMQKKPA</sequence>